<gene>
    <name evidence="1" type="ORF">IAB80_07850</name>
</gene>
<evidence type="ECO:0000313" key="1">
    <source>
        <dbReference type="EMBL" id="MBO8478783.1"/>
    </source>
</evidence>
<organism evidence="1 2">
    <name type="scientific">Candidatus Cryptobacteroides excrementipullorum</name>
    <dbReference type="NCBI Taxonomy" id="2840761"/>
    <lineage>
        <taxon>Bacteria</taxon>
        <taxon>Pseudomonadati</taxon>
        <taxon>Bacteroidota</taxon>
        <taxon>Bacteroidia</taxon>
        <taxon>Bacteroidales</taxon>
        <taxon>Candidatus Cryptobacteroides</taxon>
    </lineage>
</organism>
<reference evidence="1" key="2">
    <citation type="journal article" date="2021" name="PeerJ">
        <title>Extensive microbial diversity within the chicken gut microbiome revealed by metagenomics and culture.</title>
        <authorList>
            <person name="Gilroy R."/>
            <person name="Ravi A."/>
            <person name="Getino M."/>
            <person name="Pursley I."/>
            <person name="Horton D.L."/>
            <person name="Alikhan N.F."/>
            <person name="Baker D."/>
            <person name="Gharbi K."/>
            <person name="Hall N."/>
            <person name="Watson M."/>
            <person name="Adriaenssens E.M."/>
            <person name="Foster-Nyarko E."/>
            <person name="Jarju S."/>
            <person name="Secka A."/>
            <person name="Antonio M."/>
            <person name="Oren A."/>
            <person name="Chaudhuri R.R."/>
            <person name="La Ragione R."/>
            <person name="Hildebrand F."/>
            <person name="Pallen M.J."/>
        </authorList>
    </citation>
    <scope>NUCLEOTIDE SEQUENCE</scope>
    <source>
        <strain evidence="1">2478</strain>
    </source>
</reference>
<accession>A0A9D9IWK5</accession>
<evidence type="ECO:0008006" key="3">
    <source>
        <dbReference type="Google" id="ProtNLM"/>
    </source>
</evidence>
<comment type="caution">
    <text evidence="1">The sequence shown here is derived from an EMBL/GenBank/DDBJ whole genome shotgun (WGS) entry which is preliminary data.</text>
</comment>
<proteinExistence type="predicted"/>
<reference evidence="1" key="1">
    <citation type="submission" date="2020-10" db="EMBL/GenBank/DDBJ databases">
        <authorList>
            <person name="Gilroy R."/>
        </authorList>
    </citation>
    <scope>NUCLEOTIDE SEQUENCE</scope>
    <source>
        <strain evidence="1">2478</strain>
    </source>
</reference>
<sequence>MTTKRFFNPFIGRYYQVGIAGKKILVIGNSFYCSHREDCKHFQECTDMSKKDSSRFDDRCPDYSPRKMSLSDAPSYELDEMYRAYRNFGEFLSGYVDGMDSRTVWQYVSFTNYVQFFVPSAISDSRAAISERDFEAFKETVMELQPDIIFVWGTIAGDAIRQGRKEIYDYDTPEFHAKDGYVCHLKLDGIDKDIAIINTYHPCNMYGQWNSGLPSLKKYTEEELCI</sequence>
<name>A0A9D9IWK5_9BACT</name>
<evidence type="ECO:0000313" key="2">
    <source>
        <dbReference type="Proteomes" id="UP000823771"/>
    </source>
</evidence>
<dbReference type="AlphaFoldDB" id="A0A9D9IWK5"/>
<dbReference type="Proteomes" id="UP000823771">
    <property type="component" value="Unassembled WGS sequence"/>
</dbReference>
<dbReference type="EMBL" id="JADILZ010000073">
    <property type="protein sequence ID" value="MBO8478783.1"/>
    <property type="molecule type" value="Genomic_DNA"/>
</dbReference>
<protein>
    <recommendedName>
        <fullName evidence="3">Uracil-DNA glycosylase-like domain-containing protein</fullName>
    </recommendedName>
</protein>